<keyword evidence="2" id="KW-0862">Zinc</keyword>
<dbReference type="InterPro" id="IPR001650">
    <property type="entry name" value="Helicase_C-like"/>
</dbReference>
<dbReference type="PROSITE" id="PS51192">
    <property type="entry name" value="HELICASE_ATP_BIND_1"/>
    <property type="match status" value="1"/>
</dbReference>
<dbReference type="Proteomes" id="UP000184389">
    <property type="component" value="Unassembled WGS sequence"/>
</dbReference>
<dbReference type="InterPro" id="IPR000330">
    <property type="entry name" value="SNF2_N"/>
</dbReference>
<dbReference type="Pfam" id="PF04434">
    <property type="entry name" value="SWIM"/>
    <property type="match status" value="1"/>
</dbReference>
<dbReference type="CDD" id="cd18793">
    <property type="entry name" value="SF2_C_SNF"/>
    <property type="match status" value="1"/>
</dbReference>
<keyword evidence="6" id="KW-0067">ATP-binding</keyword>
<accession>A0A1M5YGN9</accession>
<gene>
    <name evidence="6" type="ORF">SAMN02745180_02158</name>
</gene>
<dbReference type="InterPro" id="IPR014001">
    <property type="entry name" value="Helicase_ATP-bd"/>
</dbReference>
<evidence type="ECO:0000259" key="4">
    <source>
        <dbReference type="PROSITE" id="PS51192"/>
    </source>
</evidence>
<dbReference type="GO" id="GO:0004386">
    <property type="term" value="F:helicase activity"/>
    <property type="evidence" value="ECO:0007669"/>
    <property type="project" value="UniProtKB-KW"/>
</dbReference>
<feature type="domain" description="SWIM-type" evidence="3">
    <location>
        <begin position="53"/>
        <end position="93"/>
    </location>
</feature>
<protein>
    <submittedName>
        <fullName evidence="6">Superfamily II DNA or RNA helicase, SNF2 family</fullName>
    </submittedName>
</protein>
<keyword evidence="1" id="KW-0378">Hydrolase</keyword>
<evidence type="ECO:0000256" key="1">
    <source>
        <dbReference type="ARBA" id="ARBA00022801"/>
    </source>
</evidence>
<dbReference type="Gene3D" id="3.40.50.10810">
    <property type="entry name" value="Tandem AAA-ATPase domain"/>
    <property type="match status" value="1"/>
</dbReference>
<dbReference type="AlphaFoldDB" id="A0A1M5YGN9"/>
<dbReference type="InterPro" id="IPR027417">
    <property type="entry name" value="P-loop_NTPase"/>
</dbReference>
<dbReference type="FunFam" id="3.40.50.300:FF:000533">
    <property type="entry name" value="Helicase, Snf2 family"/>
    <property type="match status" value="1"/>
</dbReference>
<keyword evidence="6" id="KW-0347">Helicase</keyword>
<dbReference type="PANTHER" id="PTHR10799">
    <property type="entry name" value="SNF2/RAD54 HELICASE FAMILY"/>
    <property type="match status" value="1"/>
</dbReference>
<dbReference type="InterPro" id="IPR049730">
    <property type="entry name" value="SNF2/RAD54-like_C"/>
</dbReference>
<dbReference type="EMBL" id="FQXR01000011">
    <property type="protein sequence ID" value="SHI10673.1"/>
    <property type="molecule type" value="Genomic_DNA"/>
</dbReference>
<dbReference type="GO" id="GO:0008270">
    <property type="term" value="F:zinc ion binding"/>
    <property type="evidence" value="ECO:0007669"/>
    <property type="project" value="UniProtKB-KW"/>
</dbReference>
<dbReference type="InterPro" id="IPR013663">
    <property type="entry name" value="Helicase_SWF/SNF/SWI_bac"/>
</dbReference>
<keyword evidence="2" id="KW-0479">Metal-binding</keyword>
<dbReference type="SMART" id="SM00487">
    <property type="entry name" value="DEXDc"/>
    <property type="match status" value="1"/>
</dbReference>
<dbReference type="Gene3D" id="3.40.50.300">
    <property type="entry name" value="P-loop containing nucleotide triphosphate hydrolases"/>
    <property type="match status" value="1"/>
</dbReference>
<keyword evidence="2" id="KW-0863">Zinc-finger</keyword>
<evidence type="ECO:0000259" key="3">
    <source>
        <dbReference type="PROSITE" id="PS50966"/>
    </source>
</evidence>
<dbReference type="SUPFAM" id="SSF52540">
    <property type="entry name" value="P-loop containing nucleoside triphosphate hydrolases"/>
    <property type="match status" value="2"/>
</dbReference>
<dbReference type="PROSITE" id="PS50966">
    <property type="entry name" value="ZF_SWIM"/>
    <property type="match status" value="1"/>
</dbReference>
<evidence type="ECO:0000256" key="2">
    <source>
        <dbReference type="PROSITE-ProRule" id="PRU00325"/>
    </source>
</evidence>
<dbReference type="Pfam" id="PF00176">
    <property type="entry name" value="SNF2-rel_dom"/>
    <property type="match status" value="1"/>
</dbReference>
<evidence type="ECO:0000259" key="5">
    <source>
        <dbReference type="PROSITE" id="PS51194"/>
    </source>
</evidence>
<dbReference type="GO" id="GO:0005524">
    <property type="term" value="F:ATP binding"/>
    <property type="evidence" value="ECO:0007669"/>
    <property type="project" value="InterPro"/>
</dbReference>
<sequence>MLQIDDKLLLNRAGNTEFYFRGLQYYRLGKVTNVKYIKKINYVEAIVKGSEDYKVYAEFSEKGKLISTHCTCPAYEKYPGDCKHIVALLTFIEKSELKNILGELSNTNVEKEKVKDIINYYRYNNERETLPLNMEYNYEYKYNKYDGIDNSSFLSLRIGEDKLYVVKNIKNFFESLENNEEIQYGKGFTFCPNKHVFKDEDKEIMNFLKLLYENHKMDYGETIFKDKRIQLTPESLKRFFEMMKSRSFNATIMDEKYEDINIVEENLPLDMFLTAENEEMVVEMNFDYSLRPLTRNGDYFFYKGKIYNPSVEQARKLGPIYNIIMSDYDGVMKIPEECREAFISEVIPNIKNIVNIHIDEKVQNAIYNPEFKGEIYFDKEGDMVVCKVNFIYGDISINPFSSKEDNKSDNKKILLRDIEKERAILKQLEESAFKVRDGEIYIDDEEKIYALIYETIPKLQELCDIYYSENFKNIVFRDSSYFSGGIKLNDNLNMLEFNFEIDGIKQSELTDVFRSMKEKKKYYRLKDGSFLPLDNEELKYMGEVFDYLNISKKDLEAENIVIPKYRAVYLDNFLKEKKLDFIKKNVGFRKLVQDINEFEDMEYEVPEELENTLREYQKFGFKWLKTLASCGLGGILADDMGLGKTLQMIAFLLSEKIEKGQNTSIVIAPTSVIYNWEVEIDKFAPNLKTLVVSGSKVERISMLKDIQEYDVVVTSYPLIRKDIEEYEKYSFRTCILDEAQHIKNPNSISAKSVKRLKAKNYFALTGTPMENSLLELWSIFDYIMPGYLMSHGKFVDKYEKPIITNKDEKALKDLNNHIRPFILRRLKKDVLKELPEKIEQKILVDLTKEQKKVYLAYLKAIKGEIEEEMNTSGFAKNQIKILAGLTRLRQICCHPGMFIENYEFGSGKLDSLEEILYDALDGEHRILIFSQFTSMLNIIKERLKRDSIEYMYLDGSTDVKERGKLVEEFNGGKGQVFLISLKAGGTGLNLTGADMVIHFDPWWNPAVEDQATDRAYRIGQKNTVQVLKLITKGTIEEKIFELQEAKKEMIDKVITEGETLVSKLGEEEIKYLFDM</sequence>
<name>A0A1M5YGN9_9FIRM</name>
<dbReference type="OrthoDB" id="9760715at2"/>
<dbReference type="RefSeq" id="WP_072744803.1">
    <property type="nucleotide sequence ID" value="NZ_FQXR01000011.1"/>
</dbReference>
<dbReference type="InterPro" id="IPR038718">
    <property type="entry name" value="SNF2-like_sf"/>
</dbReference>
<dbReference type="STRING" id="1123281.SAMN02745180_02158"/>
<dbReference type="Pfam" id="PF00271">
    <property type="entry name" value="Helicase_C"/>
    <property type="match status" value="1"/>
</dbReference>
<evidence type="ECO:0000313" key="6">
    <source>
        <dbReference type="EMBL" id="SHI10673.1"/>
    </source>
</evidence>
<dbReference type="InterPro" id="IPR007527">
    <property type="entry name" value="Znf_SWIM"/>
</dbReference>
<dbReference type="GO" id="GO:0016787">
    <property type="term" value="F:hydrolase activity"/>
    <property type="evidence" value="ECO:0007669"/>
    <property type="project" value="UniProtKB-KW"/>
</dbReference>
<dbReference type="PROSITE" id="PS51194">
    <property type="entry name" value="HELICASE_CTER"/>
    <property type="match status" value="1"/>
</dbReference>
<evidence type="ECO:0000313" key="7">
    <source>
        <dbReference type="Proteomes" id="UP000184389"/>
    </source>
</evidence>
<organism evidence="6 7">
    <name type="scientific">Sporanaerobacter acetigenes DSM 13106</name>
    <dbReference type="NCBI Taxonomy" id="1123281"/>
    <lineage>
        <taxon>Bacteria</taxon>
        <taxon>Bacillati</taxon>
        <taxon>Bacillota</taxon>
        <taxon>Tissierellia</taxon>
        <taxon>Tissierellales</taxon>
        <taxon>Sporanaerobacteraceae</taxon>
        <taxon>Sporanaerobacter</taxon>
    </lineage>
</organism>
<reference evidence="6 7" key="1">
    <citation type="submission" date="2016-11" db="EMBL/GenBank/DDBJ databases">
        <authorList>
            <person name="Jaros S."/>
            <person name="Januszkiewicz K."/>
            <person name="Wedrychowicz H."/>
        </authorList>
    </citation>
    <scope>NUCLEOTIDE SEQUENCE [LARGE SCALE GENOMIC DNA]</scope>
    <source>
        <strain evidence="6 7">DSM 13106</strain>
    </source>
</reference>
<dbReference type="FunFam" id="3.40.50.10810:FF:000054">
    <property type="entry name" value="Helicase, Snf2 family"/>
    <property type="match status" value="1"/>
</dbReference>
<feature type="domain" description="Helicase ATP-binding" evidence="4">
    <location>
        <begin position="625"/>
        <end position="786"/>
    </location>
</feature>
<dbReference type="CDD" id="cd18012">
    <property type="entry name" value="DEXQc_arch_SWI2_SNF2"/>
    <property type="match status" value="1"/>
</dbReference>
<keyword evidence="7" id="KW-1185">Reference proteome</keyword>
<keyword evidence="6" id="KW-0547">Nucleotide-binding</keyword>
<feature type="domain" description="Helicase C-terminal" evidence="5">
    <location>
        <begin position="911"/>
        <end position="1068"/>
    </location>
</feature>
<dbReference type="Pfam" id="PF08455">
    <property type="entry name" value="SNF2_assoc"/>
    <property type="match status" value="1"/>
</dbReference>
<proteinExistence type="predicted"/>
<dbReference type="SMART" id="SM00490">
    <property type="entry name" value="HELICc"/>
    <property type="match status" value="1"/>
</dbReference>